<keyword evidence="3 5" id="KW-1133">Transmembrane helix</keyword>
<dbReference type="EMBL" id="CP049362">
    <property type="protein sequence ID" value="QXX80258.1"/>
    <property type="molecule type" value="Genomic_DNA"/>
</dbReference>
<evidence type="ECO:0000256" key="3">
    <source>
        <dbReference type="ARBA" id="ARBA00022989"/>
    </source>
</evidence>
<feature type="transmembrane region" description="Helical" evidence="5">
    <location>
        <begin position="319"/>
        <end position="342"/>
    </location>
</feature>
<dbReference type="Pfam" id="PF04932">
    <property type="entry name" value="Wzy_C"/>
    <property type="match status" value="1"/>
</dbReference>
<protein>
    <recommendedName>
        <fullName evidence="6">O-antigen ligase-related domain-containing protein</fullName>
    </recommendedName>
</protein>
<evidence type="ECO:0000313" key="8">
    <source>
        <dbReference type="Proteomes" id="UP000826050"/>
    </source>
</evidence>
<reference evidence="7 8" key="1">
    <citation type="submission" date="2020-02" db="EMBL/GenBank/DDBJ databases">
        <title>Partial ammonium oxidation to N2 by heterotrophic bacteria.</title>
        <authorList>
            <person name="Wu M."/>
        </authorList>
    </citation>
    <scope>NUCLEOTIDE SEQUENCE [LARGE SCALE GENOMIC DNA]</scope>
    <source>
        <strain evidence="7 8">HO-1</strain>
    </source>
</reference>
<dbReference type="PANTHER" id="PTHR37422:SF17">
    <property type="entry name" value="O-ANTIGEN LIGASE"/>
    <property type="match status" value="1"/>
</dbReference>
<dbReference type="Proteomes" id="UP000826050">
    <property type="component" value="Chromosome"/>
</dbReference>
<dbReference type="PANTHER" id="PTHR37422">
    <property type="entry name" value="TEICHURONIC ACID BIOSYNTHESIS PROTEIN TUAE"/>
    <property type="match status" value="1"/>
</dbReference>
<feature type="transmembrane region" description="Helical" evidence="5">
    <location>
        <begin position="375"/>
        <end position="395"/>
    </location>
</feature>
<feature type="transmembrane region" description="Helical" evidence="5">
    <location>
        <begin position="191"/>
        <end position="207"/>
    </location>
</feature>
<feature type="transmembrane region" description="Helical" evidence="5">
    <location>
        <begin position="351"/>
        <end position="369"/>
    </location>
</feature>
<dbReference type="InterPro" id="IPR051533">
    <property type="entry name" value="WaaL-like"/>
</dbReference>
<evidence type="ECO:0000256" key="2">
    <source>
        <dbReference type="ARBA" id="ARBA00022692"/>
    </source>
</evidence>
<sequence length="409" mass="44526">MTSGLVFLFYASLLSTKDLYSYAMGALALFALWKIPALPALSLEKQEKLIGVCMLLFAGISIGATVWHGSYARSFEVPVKFALGALLILCLCRFPPKPGALWAGLLLGAVSGLAVAYWKMWQVGEFKAFGFTGAIQFGNLSLTMAVLLGVALCWVISNPHPHPHRRLWLVLLAVGMLCGLLGSYYSGTRGGWVAIPLFVLLFLLAYLRRSNAMACVIVLAVLGTAAGVLAYQSPLVKTRVAQVYTDLSEYQANGASSYSSLGARFAIWEAAWDAIDDSPLLGIGEVQFRQTLKEKREAGLIGAVPAGLANTHNTFLEVWMLYGGLALLSLLLMMFSAAWYFLSYIRHADSVLRSYALGGLCLIGGYIIYGQTQIMLIRNNTLLFFLMSLAVLMALMHQRRRAVLLVGNA</sequence>
<feature type="transmembrane region" description="Helical" evidence="5">
    <location>
        <begin position="101"/>
        <end position="121"/>
    </location>
</feature>
<evidence type="ECO:0000259" key="6">
    <source>
        <dbReference type="Pfam" id="PF04932"/>
    </source>
</evidence>
<evidence type="ECO:0000313" key="7">
    <source>
        <dbReference type="EMBL" id="QXX80258.1"/>
    </source>
</evidence>
<feature type="transmembrane region" description="Helical" evidence="5">
    <location>
        <begin position="133"/>
        <end position="155"/>
    </location>
</feature>
<feature type="transmembrane region" description="Helical" evidence="5">
    <location>
        <begin position="49"/>
        <end position="71"/>
    </location>
</feature>
<feature type="transmembrane region" description="Helical" evidence="5">
    <location>
        <begin position="214"/>
        <end position="231"/>
    </location>
</feature>
<evidence type="ECO:0000256" key="4">
    <source>
        <dbReference type="ARBA" id="ARBA00023136"/>
    </source>
</evidence>
<accession>A0ABX8SZD3</accession>
<keyword evidence="4 5" id="KW-0472">Membrane</keyword>
<evidence type="ECO:0000256" key="5">
    <source>
        <dbReference type="SAM" id="Phobius"/>
    </source>
</evidence>
<feature type="transmembrane region" description="Helical" evidence="5">
    <location>
        <begin position="20"/>
        <end position="37"/>
    </location>
</feature>
<evidence type="ECO:0000256" key="1">
    <source>
        <dbReference type="ARBA" id="ARBA00004141"/>
    </source>
</evidence>
<comment type="subcellular location">
    <subcellularLocation>
        <location evidence="1">Membrane</location>
        <topology evidence="1">Multi-pass membrane protein</topology>
    </subcellularLocation>
</comment>
<dbReference type="RefSeq" id="WP_219235215.1">
    <property type="nucleotide sequence ID" value="NZ_CP049362.1"/>
</dbReference>
<organism evidence="7 8">
    <name type="scientific">Alcaligenes ammonioxydans</name>
    <dbReference type="NCBI Taxonomy" id="2582914"/>
    <lineage>
        <taxon>Bacteria</taxon>
        <taxon>Pseudomonadati</taxon>
        <taxon>Pseudomonadota</taxon>
        <taxon>Betaproteobacteria</taxon>
        <taxon>Burkholderiales</taxon>
        <taxon>Alcaligenaceae</taxon>
        <taxon>Alcaligenes</taxon>
    </lineage>
</organism>
<keyword evidence="8" id="KW-1185">Reference proteome</keyword>
<feature type="transmembrane region" description="Helical" evidence="5">
    <location>
        <begin position="167"/>
        <end position="185"/>
    </location>
</feature>
<gene>
    <name evidence="7" type="ORF">FE795_15365</name>
</gene>
<feature type="domain" description="O-antigen ligase-related" evidence="6">
    <location>
        <begin position="175"/>
        <end position="330"/>
    </location>
</feature>
<dbReference type="InterPro" id="IPR007016">
    <property type="entry name" value="O-antigen_ligase-rel_domated"/>
</dbReference>
<keyword evidence="2 5" id="KW-0812">Transmembrane</keyword>
<name>A0ABX8SZD3_9BURK</name>
<feature type="transmembrane region" description="Helical" evidence="5">
    <location>
        <begin position="77"/>
        <end position="94"/>
    </location>
</feature>
<proteinExistence type="predicted"/>